<dbReference type="EMBL" id="JANPWB010000010">
    <property type="protein sequence ID" value="KAJ1138975.1"/>
    <property type="molecule type" value="Genomic_DNA"/>
</dbReference>
<keyword evidence="2" id="KW-1185">Reference proteome</keyword>
<comment type="caution">
    <text evidence="1">The sequence shown here is derived from an EMBL/GenBank/DDBJ whole genome shotgun (WGS) entry which is preliminary data.</text>
</comment>
<organism evidence="1 2">
    <name type="scientific">Pleurodeles waltl</name>
    <name type="common">Iberian ribbed newt</name>
    <dbReference type="NCBI Taxonomy" id="8319"/>
    <lineage>
        <taxon>Eukaryota</taxon>
        <taxon>Metazoa</taxon>
        <taxon>Chordata</taxon>
        <taxon>Craniata</taxon>
        <taxon>Vertebrata</taxon>
        <taxon>Euteleostomi</taxon>
        <taxon>Amphibia</taxon>
        <taxon>Batrachia</taxon>
        <taxon>Caudata</taxon>
        <taxon>Salamandroidea</taxon>
        <taxon>Salamandridae</taxon>
        <taxon>Pleurodelinae</taxon>
        <taxon>Pleurodeles</taxon>
    </lineage>
</organism>
<gene>
    <name evidence="1" type="ORF">NDU88_005354</name>
</gene>
<dbReference type="AlphaFoldDB" id="A0AAV7QFQ2"/>
<proteinExistence type="predicted"/>
<dbReference type="Proteomes" id="UP001066276">
    <property type="component" value="Chromosome 6"/>
</dbReference>
<accession>A0AAV7QFQ2</accession>
<name>A0AAV7QFQ2_PLEWA</name>
<protein>
    <submittedName>
        <fullName evidence="1">Uncharacterized protein</fullName>
    </submittedName>
</protein>
<evidence type="ECO:0000313" key="2">
    <source>
        <dbReference type="Proteomes" id="UP001066276"/>
    </source>
</evidence>
<reference evidence="1" key="1">
    <citation type="journal article" date="2022" name="bioRxiv">
        <title>Sequencing and chromosome-scale assembly of the giantPleurodeles waltlgenome.</title>
        <authorList>
            <person name="Brown T."/>
            <person name="Elewa A."/>
            <person name="Iarovenko S."/>
            <person name="Subramanian E."/>
            <person name="Araus A.J."/>
            <person name="Petzold A."/>
            <person name="Susuki M."/>
            <person name="Suzuki K.-i.T."/>
            <person name="Hayashi T."/>
            <person name="Toyoda A."/>
            <person name="Oliveira C."/>
            <person name="Osipova E."/>
            <person name="Leigh N.D."/>
            <person name="Simon A."/>
            <person name="Yun M.H."/>
        </authorList>
    </citation>
    <scope>NUCLEOTIDE SEQUENCE</scope>
    <source>
        <strain evidence="1">20211129_DDA</strain>
        <tissue evidence="1">Liver</tissue>
    </source>
</reference>
<sequence>MHVRRVPGVANKSNINLPHCVRATLSRHPHSIRGYVAARKQLAFVAWRCATGRAQFSEKPQLVPATWLHYSRKKNTLRTGAAGLSPQEVCYVSCPGGVANMGVNTKGHVSSELVPDLWPEHCRCAGYWSRCNTWRSEALRHELLMTIVAGVLGLEVRGTQLGLSHVLPAAQPKPMKLGHLSEDC</sequence>
<evidence type="ECO:0000313" key="1">
    <source>
        <dbReference type="EMBL" id="KAJ1138975.1"/>
    </source>
</evidence>